<proteinExistence type="predicted"/>
<keyword evidence="4" id="KW-0378">Hydrolase</keyword>
<dbReference type="GO" id="GO:0010945">
    <property type="term" value="F:coenzyme A diphosphatase activity"/>
    <property type="evidence" value="ECO:0007669"/>
    <property type="project" value="InterPro"/>
</dbReference>
<dbReference type="InterPro" id="IPR000086">
    <property type="entry name" value="NUDIX_hydrolase_dom"/>
</dbReference>
<protein>
    <recommendedName>
        <fullName evidence="7">Nudix hydrolase domain-containing protein</fullName>
    </recommendedName>
</protein>
<dbReference type="SUPFAM" id="SSF55811">
    <property type="entry name" value="Nudix"/>
    <property type="match status" value="1"/>
</dbReference>
<dbReference type="EMBL" id="UINC01055770">
    <property type="protein sequence ID" value="SVB75030.1"/>
    <property type="molecule type" value="Genomic_DNA"/>
</dbReference>
<evidence type="ECO:0000259" key="7">
    <source>
        <dbReference type="PROSITE" id="PS51462"/>
    </source>
</evidence>
<evidence type="ECO:0000256" key="1">
    <source>
        <dbReference type="ARBA" id="ARBA00001936"/>
    </source>
</evidence>
<dbReference type="Pfam" id="PF00293">
    <property type="entry name" value="NUDIX"/>
    <property type="match status" value="1"/>
</dbReference>
<dbReference type="PANTHER" id="PTHR12992:SF11">
    <property type="entry name" value="MITOCHONDRIAL COENZYME A DIPHOSPHATASE NUDT8"/>
    <property type="match status" value="1"/>
</dbReference>
<dbReference type="AlphaFoldDB" id="A0A382GIQ1"/>
<keyword evidence="5" id="KW-0460">Magnesium</keyword>
<comment type="cofactor">
    <cofactor evidence="1">
        <name>Mn(2+)</name>
        <dbReference type="ChEBI" id="CHEBI:29035"/>
    </cofactor>
</comment>
<dbReference type="PROSITE" id="PS51462">
    <property type="entry name" value="NUDIX"/>
    <property type="match status" value="1"/>
</dbReference>
<evidence type="ECO:0000256" key="2">
    <source>
        <dbReference type="ARBA" id="ARBA00001946"/>
    </source>
</evidence>
<evidence type="ECO:0000256" key="4">
    <source>
        <dbReference type="ARBA" id="ARBA00022801"/>
    </source>
</evidence>
<dbReference type="PANTHER" id="PTHR12992">
    <property type="entry name" value="NUDIX HYDROLASE"/>
    <property type="match status" value="1"/>
</dbReference>
<keyword evidence="6" id="KW-0464">Manganese</keyword>
<feature type="domain" description="Nudix hydrolase" evidence="7">
    <location>
        <begin position="38"/>
        <end position="176"/>
    </location>
</feature>
<comment type="cofactor">
    <cofactor evidence="2">
        <name>Mg(2+)</name>
        <dbReference type="ChEBI" id="CHEBI:18420"/>
    </cofactor>
</comment>
<dbReference type="Gene3D" id="3.90.79.10">
    <property type="entry name" value="Nucleoside Triphosphate Pyrophosphohydrolase"/>
    <property type="match status" value="1"/>
</dbReference>
<dbReference type="InterPro" id="IPR045121">
    <property type="entry name" value="CoAse"/>
</dbReference>
<reference evidence="8" key="1">
    <citation type="submission" date="2018-05" db="EMBL/GenBank/DDBJ databases">
        <authorList>
            <person name="Lanie J.A."/>
            <person name="Ng W.-L."/>
            <person name="Kazmierczak K.M."/>
            <person name="Andrzejewski T.M."/>
            <person name="Davidsen T.M."/>
            <person name="Wayne K.J."/>
            <person name="Tettelin H."/>
            <person name="Glass J.I."/>
            <person name="Rusch D."/>
            <person name="Podicherti R."/>
            <person name="Tsui H.-C.T."/>
            <person name="Winkler M.E."/>
        </authorList>
    </citation>
    <scope>NUCLEOTIDE SEQUENCE</scope>
</reference>
<organism evidence="8">
    <name type="scientific">marine metagenome</name>
    <dbReference type="NCBI Taxonomy" id="408172"/>
    <lineage>
        <taxon>unclassified sequences</taxon>
        <taxon>metagenomes</taxon>
        <taxon>ecological metagenomes</taxon>
    </lineage>
</organism>
<accession>A0A382GIQ1</accession>
<name>A0A382GIQ1_9ZZZZ</name>
<evidence type="ECO:0000256" key="6">
    <source>
        <dbReference type="ARBA" id="ARBA00023211"/>
    </source>
</evidence>
<sequence>MMLSSPLETDARFRTLKNALASYRAEGSNQPPILDVTTMRAAVAIVLRASDPLEVLLVKRATSDSDPWSGHMALPGGRYDNSDPDLISTAKRETMEEVGVDLDHCAPLLGRLDDMSPSTHRLPVLSISPFVFGVSDDRDAYVASPEIGQVFWVQIDDLMTPENHRTVEIPLPEGSKEFPCFSVEGEHVWGLTHRILSQFFDVLKGERLKRSKP</sequence>
<evidence type="ECO:0000256" key="3">
    <source>
        <dbReference type="ARBA" id="ARBA00022723"/>
    </source>
</evidence>
<evidence type="ECO:0000256" key="5">
    <source>
        <dbReference type="ARBA" id="ARBA00022842"/>
    </source>
</evidence>
<gene>
    <name evidence="8" type="ORF">METZ01_LOCUS227884</name>
</gene>
<dbReference type="GO" id="GO:0046872">
    <property type="term" value="F:metal ion binding"/>
    <property type="evidence" value="ECO:0007669"/>
    <property type="project" value="UniProtKB-KW"/>
</dbReference>
<dbReference type="InterPro" id="IPR015797">
    <property type="entry name" value="NUDIX_hydrolase-like_dom_sf"/>
</dbReference>
<dbReference type="CDD" id="cd03426">
    <property type="entry name" value="NUDIX_CoAse_Nudt7"/>
    <property type="match status" value="1"/>
</dbReference>
<keyword evidence="3" id="KW-0479">Metal-binding</keyword>
<evidence type="ECO:0000313" key="8">
    <source>
        <dbReference type="EMBL" id="SVB75030.1"/>
    </source>
</evidence>